<keyword evidence="5" id="KW-1185">Reference proteome</keyword>
<comment type="caution">
    <text evidence="4">The sequence shown here is derived from an EMBL/GenBank/DDBJ whole genome shotgun (WGS) entry which is preliminary data.</text>
</comment>
<accession>A0A8J3FF16</accession>
<dbReference type="Proteomes" id="UP000612329">
    <property type="component" value="Unassembled WGS sequence"/>
</dbReference>
<dbReference type="AlphaFoldDB" id="A0A8J3FF16"/>
<feature type="transmembrane region" description="Helical" evidence="2">
    <location>
        <begin position="140"/>
        <end position="158"/>
    </location>
</feature>
<dbReference type="Pfam" id="PF07693">
    <property type="entry name" value="KAP_NTPase"/>
    <property type="match status" value="1"/>
</dbReference>
<dbReference type="InterPro" id="IPR011646">
    <property type="entry name" value="KAP_P-loop"/>
</dbReference>
<reference evidence="4" key="2">
    <citation type="submission" date="2020-09" db="EMBL/GenBank/DDBJ databases">
        <authorList>
            <person name="Sun Q."/>
            <person name="Ohkuma M."/>
        </authorList>
    </citation>
    <scope>NUCLEOTIDE SEQUENCE</scope>
    <source>
        <strain evidence="4">JCM 12862</strain>
    </source>
</reference>
<gene>
    <name evidence="4" type="ORF">GCM10007962_01440</name>
</gene>
<feature type="transmembrane region" description="Helical" evidence="2">
    <location>
        <begin position="179"/>
        <end position="203"/>
    </location>
</feature>
<protein>
    <submittedName>
        <fullName evidence="4">NTPase</fullName>
    </submittedName>
</protein>
<evidence type="ECO:0000313" key="4">
    <source>
        <dbReference type="EMBL" id="GGK11024.1"/>
    </source>
</evidence>
<reference evidence="4" key="1">
    <citation type="journal article" date="2014" name="Int. J. Syst. Evol. Microbiol.">
        <title>Complete genome sequence of Corynebacterium casei LMG S-19264T (=DSM 44701T), isolated from a smear-ripened cheese.</title>
        <authorList>
            <consortium name="US DOE Joint Genome Institute (JGI-PGF)"/>
            <person name="Walter F."/>
            <person name="Albersmeier A."/>
            <person name="Kalinowski J."/>
            <person name="Ruckert C."/>
        </authorList>
    </citation>
    <scope>NUCLEOTIDE SEQUENCE</scope>
    <source>
        <strain evidence="4">JCM 12862</strain>
    </source>
</reference>
<organism evidence="4 5">
    <name type="scientific">Yeosuana aromativorans</name>
    <dbReference type="NCBI Taxonomy" id="288019"/>
    <lineage>
        <taxon>Bacteria</taxon>
        <taxon>Pseudomonadati</taxon>
        <taxon>Bacteroidota</taxon>
        <taxon>Flavobacteriia</taxon>
        <taxon>Flavobacteriales</taxon>
        <taxon>Flavobacteriaceae</taxon>
        <taxon>Yeosuana</taxon>
    </lineage>
</organism>
<proteinExistence type="predicted"/>
<sequence length="1113" mass="130669">MSDLTNQEFPKFISSTPTGDDIFEGQSQEKISSTIFKLIKEKSLTNNVMGLEGKWGSGKSNVIENLRGKFDNCDLNYDFFTYDAWGHQEDLTRKTFLEELIFQLKINDRFNENIDWEEELKKLLAKKSTKNTYKFPKIKFYWILITTSILLFSFFDIVHEDFLSSMDIIKSYSNPKLKLFLVKYLFPAILFVWGIVELFKGYFEYDKDEKTKSLKWKERLKRLFYVFSGNDIETEELENIFEEEPSVRQFKVYFEKIINDLKSEGLIIVFDNMDRLSHSTKVLSLWSSIYTFFSEEKKANVWVIIPYDKEHLSGHFGEGNNEDIKTDNFIGKTFSTIFRISPPVLSDWKRFFDLKFKEAFGSIYNDEEIEFISSLYEIVFDLKNRRPRDIITFVNNLVSLSLQHNSSVDIKYLALFLLRKKEILENPLTAISTKSFMQGEKYLFMDEKELEQNIASIVYNVDKEKANEVLLRNSIEDMFIRPDLEVLKQIKDHSDFKTYLDNVIQKSDFSRFMCQNVSLILEEVKDTLGQTTIRGYWEKFANSIDNKTESEFITFKDWHKNTLLNVSKKTGLKLSNRIVQTSFENYKQKKSTDYYVTIHDLLDFIKKKSLDINPNVKNMEFSPTDFLSYIDDFSHFSKNVSLQEMNISSDLKELDDYFIHAETGMINVTHEWLHVIDYLIKKDKKVYKFNDLSRKIEEQIPLIAYNKKDDIDKIVEILKVLNGKKEHKAFETNFLNNYLNTYGNEDDGVYFNIIANYISLLGATTPTNQYLLVELNRIDNSDKIAEIIQYYINYGDLLKIIIDSGRNYALLKELAKKLTTNSYGFTQTLSSLWVYENIGRLQDNLFNKDIEIFLSSFEGWSQHFQKRITDKNVFDIGTPIIDLVYDFGVEKFKSLKHYYEVASNKLKTLDEDTWAANFSEPDHSVMSALDCFMTNGLLNTSITKSPAFMSAYEKYLKNISKREIDVPANKDFWNGLLENDCLDNRKLKRIYNDILDLLLDNSELDISEIMFFSYGLFNYATNISETHKADEFIRKIILPMEDNNILIETFPNQIIKVINSASSQYHQELYDLLIKINDIVRSSSINLIISKTKLKELKESIIEKESENEIHEE</sequence>
<evidence type="ECO:0000256" key="2">
    <source>
        <dbReference type="SAM" id="Phobius"/>
    </source>
</evidence>
<feature type="domain" description="KAP NTPase" evidence="3">
    <location>
        <begin position="29"/>
        <end position="399"/>
    </location>
</feature>
<evidence type="ECO:0000259" key="3">
    <source>
        <dbReference type="Pfam" id="PF07693"/>
    </source>
</evidence>
<keyword evidence="2" id="KW-1133">Transmembrane helix</keyword>
<feature type="compositionally biased region" description="Polar residues" evidence="1">
    <location>
        <begin position="1"/>
        <end position="18"/>
    </location>
</feature>
<dbReference type="RefSeq" id="WP_188649351.1">
    <property type="nucleotide sequence ID" value="NZ_BMNR01000001.1"/>
</dbReference>
<evidence type="ECO:0000313" key="5">
    <source>
        <dbReference type="Proteomes" id="UP000612329"/>
    </source>
</evidence>
<keyword evidence="2" id="KW-0812">Transmembrane</keyword>
<name>A0A8J3FF16_9FLAO</name>
<keyword evidence="2" id="KW-0472">Membrane</keyword>
<evidence type="ECO:0000256" key="1">
    <source>
        <dbReference type="SAM" id="MobiDB-lite"/>
    </source>
</evidence>
<dbReference type="InterPro" id="IPR027417">
    <property type="entry name" value="P-loop_NTPase"/>
</dbReference>
<feature type="region of interest" description="Disordered" evidence="1">
    <location>
        <begin position="1"/>
        <end position="24"/>
    </location>
</feature>
<dbReference type="EMBL" id="BMNR01000001">
    <property type="protein sequence ID" value="GGK11024.1"/>
    <property type="molecule type" value="Genomic_DNA"/>
</dbReference>
<dbReference type="SUPFAM" id="SSF52540">
    <property type="entry name" value="P-loop containing nucleoside triphosphate hydrolases"/>
    <property type="match status" value="1"/>
</dbReference>